<dbReference type="InterPro" id="IPR010982">
    <property type="entry name" value="Lambda_DNA-bd_dom_sf"/>
</dbReference>
<feature type="compositionally biased region" description="Pro residues" evidence="1">
    <location>
        <begin position="159"/>
        <end position="171"/>
    </location>
</feature>
<proteinExistence type="predicted"/>
<keyword evidence="2" id="KW-0812">Transmembrane</keyword>
<dbReference type="CDD" id="cd00093">
    <property type="entry name" value="HTH_XRE"/>
    <property type="match status" value="1"/>
</dbReference>
<dbReference type="RefSeq" id="WP_199388248.1">
    <property type="nucleotide sequence ID" value="NZ_JAEMHL010000002.1"/>
</dbReference>
<sequence length="289" mass="30510">MAEPEVDSGTEVPVGEYLRGVREAKGLELEEASRVTKIGKNYLAAIEHGEFHKLPNAAYIKGFLRLYAGFLALSGDEVVALYEKGLTTPPGMQPEVSAPRTTHAPRSQGMAPQTGIDTLERAKMRTPGRWVVPALLLGAVVVAALFFTEGEQPRVQAPPGTPAPAAPPAPAPVAQTVQKPMSSAQNAAAPVPAGTETPAAAPAGKQSGIVLKLRFNRDSWLSITIDDSITQRYDLKAGDIIEWKGQRSFALDLGDGAAVEGEFNGRPLKALGEAGKPAHVELKSDQPAP</sequence>
<feature type="region of interest" description="Disordered" evidence="1">
    <location>
        <begin position="88"/>
        <end position="112"/>
    </location>
</feature>
<dbReference type="Pfam" id="PF13413">
    <property type="entry name" value="HTH_25"/>
    <property type="match status" value="1"/>
</dbReference>
<keyword evidence="5" id="KW-1185">Reference proteome</keyword>
<dbReference type="SUPFAM" id="SSF47413">
    <property type="entry name" value="lambda repressor-like DNA-binding domains"/>
    <property type="match status" value="1"/>
</dbReference>
<dbReference type="PANTHER" id="PTHR34475">
    <property type="match status" value="1"/>
</dbReference>
<gene>
    <name evidence="4" type="ORF">JFN91_05850</name>
</gene>
<name>A0ABS0YBS6_9BACT</name>
<feature type="compositionally biased region" description="Low complexity" evidence="1">
    <location>
        <begin position="187"/>
        <end position="203"/>
    </location>
</feature>
<organism evidence="4 5">
    <name type="scientific">Geomonas anaerohicana</name>
    <dbReference type="NCBI Taxonomy" id="2798583"/>
    <lineage>
        <taxon>Bacteria</taxon>
        <taxon>Pseudomonadati</taxon>
        <taxon>Thermodesulfobacteriota</taxon>
        <taxon>Desulfuromonadia</taxon>
        <taxon>Geobacterales</taxon>
        <taxon>Geobacteraceae</taxon>
        <taxon>Geomonas</taxon>
    </lineage>
</organism>
<feature type="region of interest" description="Disordered" evidence="1">
    <location>
        <begin position="153"/>
        <end position="203"/>
    </location>
</feature>
<dbReference type="PANTHER" id="PTHR34475:SF1">
    <property type="entry name" value="CYTOSKELETON PROTEIN RODZ"/>
    <property type="match status" value="1"/>
</dbReference>
<dbReference type="InterPro" id="IPR001387">
    <property type="entry name" value="Cro/C1-type_HTH"/>
</dbReference>
<accession>A0ABS0YBS6</accession>
<keyword evidence="2" id="KW-1133">Transmembrane helix</keyword>
<evidence type="ECO:0000313" key="5">
    <source>
        <dbReference type="Proteomes" id="UP000614714"/>
    </source>
</evidence>
<dbReference type="EMBL" id="JAEMHL010000002">
    <property type="protein sequence ID" value="MBJ6749730.1"/>
    <property type="molecule type" value="Genomic_DNA"/>
</dbReference>
<dbReference type="Gene3D" id="1.10.260.40">
    <property type="entry name" value="lambda repressor-like DNA-binding domains"/>
    <property type="match status" value="1"/>
</dbReference>
<feature type="domain" description="Cytoskeleton protein RodZ-like C-terminal" evidence="3">
    <location>
        <begin position="212"/>
        <end position="279"/>
    </location>
</feature>
<reference evidence="4 5" key="1">
    <citation type="submission" date="2020-12" db="EMBL/GenBank/DDBJ databases">
        <title>Geomonas sp. Red421, isolated from paddy soil.</title>
        <authorList>
            <person name="Xu Z."/>
            <person name="Zhang Z."/>
            <person name="Masuda Y."/>
            <person name="Itoh H."/>
            <person name="Senoo K."/>
        </authorList>
    </citation>
    <scope>NUCLEOTIDE SEQUENCE [LARGE SCALE GENOMIC DNA]</scope>
    <source>
        <strain evidence="4 5">Red421</strain>
    </source>
</reference>
<dbReference type="InterPro" id="IPR050400">
    <property type="entry name" value="Bact_Cytoskel_RodZ"/>
</dbReference>
<protein>
    <submittedName>
        <fullName evidence="4">DUF4115 domain-containing protein</fullName>
    </submittedName>
</protein>
<feature type="transmembrane region" description="Helical" evidence="2">
    <location>
        <begin position="130"/>
        <end position="148"/>
    </location>
</feature>
<dbReference type="Proteomes" id="UP000614714">
    <property type="component" value="Unassembled WGS sequence"/>
</dbReference>
<evidence type="ECO:0000256" key="2">
    <source>
        <dbReference type="SAM" id="Phobius"/>
    </source>
</evidence>
<evidence type="ECO:0000256" key="1">
    <source>
        <dbReference type="SAM" id="MobiDB-lite"/>
    </source>
</evidence>
<evidence type="ECO:0000313" key="4">
    <source>
        <dbReference type="EMBL" id="MBJ6749730.1"/>
    </source>
</evidence>
<keyword evidence="2" id="KW-0472">Membrane</keyword>
<evidence type="ECO:0000259" key="3">
    <source>
        <dbReference type="Pfam" id="PF13464"/>
    </source>
</evidence>
<dbReference type="Pfam" id="PF13464">
    <property type="entry name" value="RodZ_C"/>
    <property type="match status" value="1"/>
</dbReference>
<comment type="caution">
    <text evidence="4">The sequence shown here is derived from an EMBL/GenBank/DDBJ whole genome shotgun (WGS) entry which is preliminary data.</text>
</comment>
<dbReference type="InterPro" id="IPR025194">
    <property type="entry name" value="RodZ-like_C"/>
</dbReference>